<proteinExistence type="predicted"/>
<evidence type="ECO:0000256" key="1">
    <source>
        <dbReference type="SAM" id="Phobius"/>
    </source>
</evidence>
<keyword evidence="1" id="KW-0812">Transmembrane</keyword>
<name>A0A1E5GYD9_9ENTE</name>
<feature type="transmembrane region" description="Helical" evidence="1">
    <location>
        <begin position="18"/>
        <end position="39"/>
    </location>
</feature>
<keyword evidence="1" id="KW-1133">Transmembrane helix</keyword>
<protein>
    <submittedName>
        <fullName evidence="2">Uncharacterized protein</fullName>
    </submittedName>
</protein>
<dbReference type="PATRIC" id="fig|332950.4.peg.1851"/>
<dbReference type="Proteomes" id="UP000095094">
    <property type="component" value="Unassembled WGS sequence"/>
</dbReference>
<dbReference type="AlphaFoldDB" id="A0A1E5GYD9"/>
<accession>A0A1E5GYD9</accession>
<evidence type="ECO:0000313" key="2">
    <source>
        <dbReference type="EMBL" id="OEG17744.1"/>
    </source>
</evidence>
<organism evidence="2 3">
    <name type="scientific">Enterococcus termitis</name>
    <dbReference type="NCBI Taxonomy" id="332950"/>
    <lineage>
        <taxon>Bacteria</taxon>
        <taxon>Bacillati</taxon>
        <taxon>Bacillota</taxon>
        <taxon>Bacilli</taxon>
        <taxon>Lactobacillales</taxon>
        <taxon>Enterococcaceae</taxon>
        <taxon>Enterococcus</taxon>
    </lineage>
</organism>
<feature type="transmembrane region" description="Helical" evidence="1">
    <location>
        <begin position="45"/>
        <end position="63"/>
    </location>
</feature>
<evidence type="ECO:0000313" key="3">
    <source>
        <dbReference type="Proteomes" id="UP000095094"/>
    </source>
</evidence>
<dbReference type="EMBL" id="MIJY01000010">
    <property type="protein sequence ID" value="OEG17744.1"/>
    <property type="molecule type" value="Genomic_DNA"/>
</dbReference>
<gene>
    <name evidence="2" type="ORF">BCR25_17885</name>
</gene>
<dbReference type="OrthoDB" id="1924966at2"/>
<comment type="caution">
    <text evidence="2">The sequence shown here is derived from an EMBL/GenBank/DDBJ whole genome shotgun (WGS) entry which is preliminary data.</text>
</comment>
<reference evidence="3" key="1">
    <citation type="submission" date="2016-09" db="EMBL/GenBank/DDBJ databases">
        <authorList>
            <person name="Gulvik C.A."/>
        </authorList>
    </citation>
    <scope>NUCLEOTIDE SEQUENCE [LARGE SCALE GENOMIC DNA]</scope>
    <source>
        <strain evidence="3">LMG 8895</strain>
    </source>
</reference>
<sequence>MKKNLIEIWGDLVDLKDLIIAIAICSVTTMGSFFLAPAADTTKQLFFGLGGAVLGFVISAVLIKPKRTVIEEEEN</sequence>
<keyword evidence="3" id="KW-1185">Reference proteome</keyword>
<dbReference type="RefSeq" id="WP_069662915.1">
    <property type="nucleotide sequence ID" value="NZ_JBHUJJ010000001.1"/>
</dbReference>
<keyword evidence="1" id="KW-0472">Membrane</keyword>